<dbReference type="OrthoDB" id="7339946at2759"/>
<name>A0A8J4XVZ3_CHIOP</name>
<organism evidence="1 2">
    <name type="scientific">Chionoecetes opilio</name>
    <name type="common">Atlantic snow crab</name>
    <name type="synonym">Cancer opilio</name>
    <dbReference type="NCBI Taxonomy" id="41210"/>
    <lineage>
        <taxon>Eukaryota</taxon>
        <taxon>Metazoa</taxon>
        <taxon>Ecdysozoa</taxon>
        <taxon>Arthropoda</taxon>
        <taxon>Crustacea</taxon>
        <taxon>Multicrustacea</taxon>
        <taxon>Malacostraca</taxon>
        <taxon>Eumalacostraca</taxon>
        <taxon>Eucarida</taxon>
        <taxon>Decapoda</taxon>
        <taxon>Pleocyemata</taxon>
        <taxon>Brachyura</taxon>
        <taxon>Eubrachyura</taxon>
        <taxon>Majoidea</taxon>
        <taxon>Majidae</taxon>
        <taxon>Chionoecetes</taxon>
    </lineage>
</organism>
<keyword evidence="2" id="KW-1185">Reference proteome</keyword>
<accession>A0A8J4XVZ3</accession>
<gene>
    <name evidence="1" type="ORF">GWK47_014406</name>
</gene>
<comment type="caution">
    <text evidence="1">The sequence shown here is derived from an EMBL/GenBank/DDBJ whole genome shotgun (WGS) entry which is preliminary data.</text>
</comment>
<evidence type="ECO:0000313" key="2">
    <source>
        <dbReference type="Proteomes" id="UP000770661"/>
    </source>
</evidence>
<protein>
    <submittedName>
        <fullName evidence="1">Uncharacterized protein</fullName>
    </submittedName>
</protein>
<proteinExistence type="predicted"/>
<evidence type="ECO:0000313" key="1">
    <source>
        <dbReference type="EMBL" id="KAG0714312.1"/>
    </source>
</evidence>
<dbReference type="EMBL" id="JACEEZ010020643">
    <property type="protein sequence ID" value="KAG0714312.1"/>
    <property type="molecule type" value="Genomic_DNA"/>
</dbReference>
<dbReference type="Proteomes" id="UP000770661">
    <property type="component" value="Unassembled WGS sequence"/>
</dbReference>
<sequence>MLRPVGAKTFQDYATLVFLPYIKAQLAKSNRVDMIWDVYRQDSLKNTTREKRRKGVRRRVTTVNSIPGNWQEFLRIDDNKTELFHFLAHQVVENLSTEKEVISTCGENVLCSHVHQDVSSLAPCTHEEADTRMFLHVMDACSRERLSQAAAAYSGH</sequence>
<reference evidence="1" key="1">
    <citation type="submission" date="2020-07" db="EMBL/GenBank/DDBJ databases">
        <title>The High-quality genome of the commercially important snow crab, Chionoecetes opilio.</title>
        <authorList>
            <person name="Jeong J.-H."/>
            <person name="Ryu S."/>
        </authorList>
    </citation>
    <scope>NUCLEOTIDE SEQUENCE</scope>
    <source>
        <strain evidence="1">MADBK_172401_WGS</strain>
        <tissue evidence="1">Digestive gland</tissue>
    </source>
</reference>
<dbReference type="AlphaFoldDB" id="A0A8J4XVZ3"/>